<sequence length="118" mass="12411">MKSKVLSCITAGLVLAGCTSNAPPPEAGNTLILADIGATRQHLLVTNNNPFVWRKVTFVVNGTYRYQMEVVPRGSTSITLASFVNDDGQPFSGTAAGLRGVDIAVGDAAAGRQGSFRW</sequence>
<feature type="signal peptide" evidence="1">
    <location>
        <begin position="1"/>
        <end position="22"/>
    </location>
</feature>
<keyword evidence="1" id="KW-0732">Signal</keyword>
<gene>
    <name evidence="2" type="ORF">SAMN05518846_1213</name>
</gene>
<evidence type="ECO:0000313" key="2">
    <source>
        <dbReference type="EMBL" id="SFK82569.1"/>
    </source>
</evidence>
<keyword evidence="3" id="KW-1185">Reference proteome</keyword>
<proteinExistence type="predicted"/>
<dbReference type="RefSeq" id="WP_092275676.1">
    <property type="nucleotide sequence ID" value="NZ_FORT01000021.1"/>
</dbReference>
<feature type="chain" id="PRO_5011441721" description="Lipoprotein" evidence="1">
    <location>
        <begin position="23"/>
        <end position="118"/>
    </location>
</feature>
<dbReference type="PROSITE" id="PS51257">
    <property type="entry name" value="PROKAR_LIPOPROTEIN"/>
    <property type="match status" value="1"/>
</dbReference>
<dbReference type="AlphaFoldDB" id="A0A1I4CQL1"/>
<organism evidence="2 3">
    <name type="scientific">Brevibacillus centrosporus</name>
    <dbReference type="NCBI Taxonomy" id="54910"/>
    <lineage>
        <taxon>Bacteria</taxon>
        <taxon>Bacillati</taxon>
        <taxon>Bacillota</taxon>
        <taxon>Bacilli</taxon>
        <taxon>Bacillales</taxon>
        <taxon>Paenibacillaceae</taxon>
        <taxon>Brevibacillus</taxon>
    </lineage>
</organism>
<name>A0A1I4CQL1_9BACL</name>
<evidence type="ECO:0000256" key="1">
    <source>
        <dbReference type="SAM" id="SignalP"/>
    </source>
</evidence>
<reference evidence="3" key="1">
    <citation type="submission" date="2016-10" db="EMBL/GenBank/DDBJ databases">
        <authorList>
            <person name="Varghese N."/>
            <person name="Submissions S."/>
        </authorList>
    </citation>
    <scope>NUCLEOTIDE SEQUENCE [LARGE SCALE GENOMIC DNA]</scope>
    <source>
        <strain evidence="3">OK042</strain>
    </source>
</reference>
<accession>A0A1I4CQL1</accession>
<dbReference type="Proteomes" id="UP000198915">
    <property type="component" value="Unassembled WGS sequence"/>
</dbReference>
<dbReference type="STRING" id="1884381.SAMN05518846_1213"/>
<evidence type="ECO:0000313" key="3">
    <source>
        <dbReference type="Proteomes" id="UP000198915"/>
    </source>
</evidence>
<evidence type="ECO:0008006" key="4">
    <source>
        <dbReference type="Google" id="ProtNLM"/>
    </source>
</evidence>
<dbReference type="EMBL" id="FORT01000021">
    <property type="protein sequence ID" value="SFK82569.1"/>
    <property type="molecule type" value="Genomic_DNA"/>
</dbReference>
<protein>
    <recommendedName>
        <fullName evidence="4">Lipoprotein</fullName>
    </recommendedName>
</protein>